<name>A0A397V6X4_9GLOM</name>
<dbReference type="AlphaFoldDB" id="A0A397V6X4"/>
<dbReference type="EMBL" id="QKWP01000608">
    <property type="protein sequence ID" value="RIB17388.1"/>
    <property type="molecule type" value="Genomic_DNA"/>
</dbReference>
<evidence type="ECO:0000313" key="2">
    <source>
        <dbReference type="EMBL" id="RIB17388.1"/>
    </source>
</evidence>
<reference evidence="2 3" key="1">
    <citation type="submission" date="2018-06" db="EMBL/GenBank/DDBJ databases">
        <title>Comparative genomics reveals the genomic features of Rhizophagus irregularis, R. cerebriforme, R. diaphanum and Gigaspora rosea, and their symbiotic lifestyle signature.</title>
        <authorList>
            <person name="Morin E."/>
            <person name="San Clemente H."/>
            <person name="Chen E.C.H."/>
            <person name="De La Providencia I."/>
            <person name="Hainaut M."/>
            <person name="Kuo A."/>
            <person name="Kohler A."/>
            <person name="Murat C."/>
            <person name="Tang N."/>
            <person name="Roy S."/>
            <person name="Loubradou J."/>
            <person name="Henrissat B."/>
            <person name="Grigoriev I.V."/>
            <person name="Corradi N."/>
            <person name="Roux C."/>
            <person name="Martin F.M."/>
        </authorList>
    </citation>
    <scope>NUCLEOTIDE SEQUENCE [LARGE SCALE GENOMIC DNA]</scope>
    <source>
        <strain evidence="2 3">DAOM 194757</strain>
    </source>
</reference>
<evidence type="ECO:0000256" key="1">
    <source>
        <dbReference type="SAM" id="MobiDB-lite"/>
    </source>
</evidence>
<dbReference type="Proteomes" id="UP000266673">
    <property type="component" value="Unassembled WGS sequence"/>
</dbReference>
<evidence type="ECO:0000313" key="3">
    <source>
        <dbReference type="Proteomes" id="UP000266673"/>
    </source>
</evidence>
<sequence>MYNTNKYVLHNNNITNSKKKKEDHGANKEAGNTYTLDSGTTCQEVPHYHSGEETPIIFQVNPVNPTVNYQKRKKKTMSRIKRQETPIYTLDSGTTCQEVPHYHSGEETPYTLDSGKTCQEYPTVNYQKRKKKTMSRIKRQETPILWIQVQPVKRCLIITRARKHLYSGFR</sequence>
<protein>
    <submittedName>
        <fullName evidence="2">Uncharacterized protein</fullName>
    </submittedName>
</protein>
<feature type="region of interest" description="Disordered" evidence="1">
    <location>
        <begin position="11"/>
        <end position="38"/>
    </location>
</feature>
<proteinExistence type="predicted"/>
<gene>
    <name evidence="2" type="ORF">C2G38_2037778</name>
</gene>
<organism evidence="2 3">
    <name type="scientific">Gigaspora rosea</name>
    <dbReference type="NCBI Taxonomy" id="44941"/>
    <lineage>
        <taxon>Eukaryota</taxon>
        <taxon>Fungi</taxon>
        <taxon>Fungi incertae sedis</taxon>
        <taxon>Mucoromycota</taxon>
        <taxon>Glomeromycotina</taxon>
        <taxon>Glomeromycetes</taxon>
        <taxon>Diversisporales</taxon>
        <taxon>Gigasporaceae</taxon>
        <taxon>Gigaspora</taxon>
    </lineage>
</organism>
<comment type="caution">
    <text evidence="2">The sequence shown here is derived from an EMBL/GenBank/DDBJ whole genome shotgun (WGS) entry which is preliminary data.</text>
</comment>
<accession>A0A397V6X4</accession>
<keyword evidence="3" id="KW-1185">Reference proteome</keyword>